<protein>
    <submittedName>
        <fullName evidence="1">TIGR03087 family PEP-CTERM/XrtA system glycosyltransferase</fullName>
    </submittedName>
</protein>
<dbReference type="PANTHER" id="PTHR12526:SF600">
    <property type="entry name" value="GLYCOSYL TRANSFERASE GROUP 1"/>
    <property type="match status" value="1"/>
</dbReference>
<dbReference type="NCBIfam" id="TIGR03087">
    <property type="entry name" value="stp1"/>
    <property type="match status" value="1"/>
</dbReference>
<dbReference type="SUPFAM" id="SSF53756">
    <property type="entry name" value="UDP-Glycosyltransferase/glycogen phosphorylase"/>
    <property type="match status" value="1"/>
</dbReference>
<gene>
    <name evidence="1" type="ORF">ACFMB1_00875</name>
</gene>
<dbReference type="EMBL" id="JBHPON010000001">
    <property type="protein sequence ID" value="MFC6034072.1"/>
    <property type="molecule type" value="Genomic_DNA"/>
</dbReference>
<dbReference type="CDD" id="cd03801">
    <property type="entry name" value="GT4_PimA-like"/>
    <property type="match status" value="1"/>
</dbReference>
<dbReference type="PANTHER" id="PTHR12526">
    <property type="entry name" value="GLYCOSYLTRANSFERASE"/>
    <property type="match status" value="1"/>
</dbReference>
<organism evidence="1 2">
    <name type="scientific">Hyphococcus aureus</name>
    <dbReference type="NCBI Taxonomy" id="2666033"/>
    <lineage>
        <taxon>Bacteria</taxon>
        <taxon>Pseudomonadati</taxon>
        <taxon>Pseudomonadota</taxon>
        <taxon>Alphaproteobacteria</taxon>
        <taxon>Parvularculales</taxon>
        <taxon>Parvularculaceae</taxon>
        <taxon>Hyphococcus</taxon>
    </lineage>
</organism>
<dbReference type="InterPro" id="IPR017521">
    <property type="entry name" value="Sugar_tfrase_PEP-CTERM_Stp1"/>
</dbReference>
<dbReference type="Gene3D" id="3.40.50.2000">
    <property type="entry name" value="Glycogen Phosphorylase B"/>
    <property type="match status" value="2"/>
</dbReference>
<keyword evidence="2" id="KW-1185">Reference proteome</keyword>
<evidence type="ECO:0000313" key="2">
    <source>
        <dbReference type="Proteomes" id="UP001596116"/>
    </source>
</evidence>
<sequence length="398" mass="43766">MKSEVLFLAHRIPYPPDKGDKIRSWRILKFLTDNYRVHLTCFADDPRDLVHRDFLETLCESATIIPLDPRAARIKSVAALAAGQPLSFQYFRDARMVAAVRKLRKKPLSAEIVFSSSMAPYIKKPIDDRIRLVDFCDTDAEKWRDYARDAKGPMKIIYQREAKLLEREETDITSWADACFAVSAEEAAIFNSRADVTNTVASFSNGVDAAYFDPIGNVASDTPEYDCVFIGAMDYRANIDGVLHFVKHVWPLVRQSQPEATFAIVGANPAPAVAALNGENGITVTGRVEDIRPWLGAAKISVAPLCVGRGIQNKVLEAMAMAKPVVASPAAMTGIAAPRDAALTAATNEAMAASILTLLDDATQCERIGRAARHFVLTHHQWDQALKPLEDKLTALGL</sequence>
<evidence type="ECO:0000313" key="1">
    <source>
        <dbReference type="EMBL" id="MFC6034072.1"/>
    </source>
</evidence>
<reference evidence="1 2" key="1">
    <citation type="submission" date="2024-09" db="EMBL/GenBank/DDBJ databases">
        <authorList>
            <person name="Zhang Z.-H."/>
        </authorList>
    </citation>
    <scope>NUCLEOTIDE SEQUENCE [LARGE SCALE GENOMIC DNA]</scope>
    <source>
        <strain evidence="1 2">HHTR114</strain>
    </source>
</reference>
<dbReference type="RefSeq" id="WP_379880617.1">
    <property type="nucleotide sequence ID" value="NZ_JBHPON010000001.1"/>
</dbReference>
<name>A0ABW1KVL8_9PROT</name>
<proteinExistence type="predicted"/>
<comment type="caution">
    <text evidence="1">The sequence shown here is derived from an EMBL/GenBank/DDBJ whole genome shotgun (WGS) entry which is preliminary data.</text>
</comment>
<dbReference type="Proteomes" id="UP001596116">
    <property type="component" value="Unassembled WGS sequence"/>
</dbReference>
<accession>A0ABW1KVL8</accession>
<dbReference type="Pfam" id="PF13692">
    <property type="entry name" value="Glyco_trans_1_4"/>
    <property type="match status" value="1"/>
</dbReference>